<dbReference type="EMBL" id="BSRI01000002">
    <property type="protein sequence ID" value="GLV57990.1"/>
    <property type="molecule type" value="Genomic_DNA"/>
</dbReference>
<reference evidence="1 2" key="1">
    <citation type="submission" date="2023-02" db="EMBL/GenBank/DDBJ databases">
        <title>Dictyobacter halimunensis sp. nov., a new member of the class Ktedonobacteria from forest soil in a geothermal area.</title>
        <authorList>
            <person name="Rachmania M.K."/>
            <person name="Ningsih F."/>
            <person name="Sakai Y."/>
            <person name="Yabe S."/>
            <person name="Yokota A."/>
            <person name="Sjamsuridzal W."/>
        </authorList>
    </citation>
    <scope>NUCLEOTIDE SEQUENCE [LARGE SCALE GENOMIC DNA]</scope>
    <source>
        <strain evidence="1 2">S3.2.2.5</strain>
    </source>
</reference>
<keyword evidence="2" id="KW-1185">Reference proteome</keyword>
<dbReference type="RefSeq" id="WP_338254071.1">
    <property type="nucleotide sequence ID" value="NZ_BSRI01000002.1"/>
</dbReference>
<accession>A0ABQ6FWH0</accession>
<comment type="caution">
    <text evidence="1">The sequence shown here is derived from an EMBL/GenBank/DDBJ whole genome shotgun (WGS) entry which is preliminary data.</text>
</comment>
<dbReference type="Proteomes" id="UP001344906">
    <property type="component" value="Unassembled WGS sequence"/>
</dbReference>
<gene>
    <name evidence="1" type="ORF">KDH_48240</name>
</gene>
<evidence type="ECO:0000313" key="1">
    <source>
        <dbReference type="EMBL" id="GLV57990.1"/>
    </source>
</evidence>
<evidence type="ECO:0000313" key="2">
    <source>
        <dbReference type="Proteomes" id="UP001344906"/>
    </source>
</evidence>
<name>A0ABQ6FWH0_9CHLR</name>
<sequence>MPTYVVLIKWTDQGVKNAKDTVQRARHFRSDVERHGGKLDNIYWTQGKYDLISVIEAPDEQAAMATLLTLDSLGNVRTQTLRAFNETEMEAIIQKM</sequence>
<proteinExistence type="predicted"/>
<protein>
    <submittedName>
        <fullName evidence="1">GYD domain-containing protein</fullName>
    </submittedName>
</protein>
<organism evidence="1 2">
    <name type="scientific">Dictyobacter halimunensis</name>
    <dbReference type="NCBI Taxonomy" id="3026934"/>
    <lineage>
        <taxon>Bacteria</taxon>
        <taxon>Bacillati</taxon>
        <taxon>Chloroflexota</taxon>
        <taxon>Ktedonobacteria</taxon>
        <taxon>Ktedonobacterales</taxon>
        <taxon>Dictyobacteraceae</taxon>
        <taxon>Dictyobacter</taxon>
    </lineage>
</organism>
<dbReference type="Pfam" id="PF08734">
    <property type="entry name" value="GYD"/>
    <property type="match status" value="1"/>
</dbReference>
<dbReference type="InterPro" id="IPR014845">
    <property type="entry name" value="GYD/TTHA1554"/>
</dbReference>